<feature type="domain" description="HTH cro/C1-type" evidence="1">
    <location>
        <begin position="57"/>
        <end position="75"/>
    </location>
</feature>
<organism evidence="2">
    <name type="scientific">viral metagenome</name>
    <dbReference type="NCBI Taxonomy" id="1070528"/>
    <lineage>
        <taxon>unclassified sequences</taxon>
        <taxon>metagenomes</taxon>
        <taxon>organismal metagenomes</taxon>
    </lineage>
</organism>
<dbReference type="CDD" id="cd00093">
    <property type="entry name" value="HTH_XRE"/>
    <property type="match status" value="1"/>
</dbReference>
<dbReference type="Pfam" id="PF01381">
    <property type="entry name" value="HTH_3"/>
    <property type="match status" value="1"/>
</dbReference>
<proteinExistence type="predicted"/>
<name>A0A6C0EMR8_9ZZZZ</name>
<dbReference type="InterPro" id="IPR001387">
    <property type="entry name" value="Cro/C1-type_HTH"/>
</dbReference>
<dbReference type="PROSITE" id="PS50943">
    <property type="entry name" value="HTH_CROC1"/>
    <property type="match status" value="1"/>
</dbReference>
<reference evidence="2" key="1">
    <citation type="journal article" date="2020" name="Nature">
        <title>Giant virus diversity and host interactions through global metagenomics.</title>
        <authorList>
            <person name="Schulz F."/>
            <person name="Roux S."/>
            <person name="Paez-Espino D."/>
            <person name="Jungbluth S."/>
            <person name="Walsh D.A."/>
            <person name="Denef V.J."/>
            <person name="McMahon K.D."/>
            <person name="Konstantinidis K.T."/>
            <person name="Eloe-Fadrosh E.A."/>
            <person name="Kyrpides N.C."/>
            <person name="Woyke T."/>
        </authorList>
    </citation>
    <scope>NUCLEOTIDE SEQUENCE</scope>
    <source>
        <strain evidence="2">GVMAG-M-3300009151-35</strain>
    </source>
</reference>
<dbReference type="AlphaFoldDB" id="A0A6C0EMR8"/>
<dbReference type="GO" id="GO:0003677">
    <property type="term" value="F:DNA binding"/>
    <property type="evidence" value="ECO:0007669"/>
    <property type="project" value="InterPro"/>
</dbReference>
<accession>A0A6C0EMR8</accession>
<dbReference type="EMBL" id="MN738902">
    <property type="protein sequence ID" value="QHT30474.1"/>
    <property type="molecule type" value="Genomic_DNA"/>
</dbReference>
<dbReference type="Gene3D" id="1.10.260.40">
    <property type="entry name" value="lambda repressor-like DNA-binding domains"/>
    <property type="match status" value="1"/>
</dbReference>
<protein>
    <recommendedName>
        <fullName evidence="1">HTH cro/C1-type domain-containing protein</fullName>
    </recommendedName>
</protein>
<dbReference type="SUPFAM" id="SSF47413">
    <property type="entry name" value="lambda repressor-like DNA-binding domains"/>
    <property type="match status" value="1"/>
</dbReference>
<dbReference type="InterPro" id="IPR010982">
    <property type="entry name" value="Lambda_DNA-bd_dom_sf"/>
</dbReference>
<evidence type="ECO:0000313" key="2">
    <source>
        <dbReference type="EMBL" id="QHT30474.1"/>
    </source>
</evidence>
<evidence type="ECO:0000259" key="1">
    <source>
        <dbReference type="PROSITE" id="PS50943"/>
    </source>
</evidence>
<sequence>MNNSKIWQDFEPVVLTKKKSQSHVSQQSKSNIHIDIKKDSDEIKPIIYYPQDKIIIIKQAREAANLTQKELSKKISPVIPEDFINKIEGGNYPYDNKTYNKILQILNIKNKNK</sequence>